<feature type="domain" description="NlpC/P60" evidence="7">
    <location>
        <begin position="70"/>
        <end position="186"/>
    </location>
</feature>
<feature type="signal peptide" evidence="6">
    <location>
        <begin position="1"/>
        <end position="26"/>
    </location>
</feature>
<name>A0A1Q2CR14_9ACTN</name>
<keyword evidence="3" id="KW-0378">Hydrolase</keyword>
<dbReference type="PANTHER" id="PTHR47359">
    <property type="entry name" value="PEPTIDOGLYCAN DL-ENDOPEPTIDASE CWLO"/>
    <property type="match status" value="1"/>
</dbReference>
<accession>A0A1Q2CR14</accession>
<organism evidence="8 9">
    <name type="scientific">Tessaracoccus aquimaris</name>
    <dbReference type="NCBI Taxonomy" id="1332264"/>
    <lineage>
        <taxon>Bacteria</taxon>
        <taxon>Bacillati</taxon>
        <taxon>Actinomycetota</taxon>
        <taxon>Actinomycetes</taxon>
        <taxon>Propionibacteriales</taxon>
        <taxon>Propionibacteriaceae</taxon>
        <taxon>Tessaracoccus</taxon>
    </lineage>
</organism>
<dbReference type="KEGG" id="tes:BW730_14100"/>
<feature type="region of interest" description="Disordered" evidence="5">
    <location>
        <begin position="30"/>
        <end position="53"/>
    </location>
</feature>
<evidence type="ECO:0000256" key="2">
    <source>
        <dbReference type="ARBA" id="ARBA00022670"/>
    </source>
</evidence>
<dbReference type="SUPFAM" id="SSF54001">
    <property type="entry name" value="Cysteine proteinases"/>
    <property type="match status" value="1"/>
</dbReference>
<feature type="compositionally biased region" description="Low complexity" evidence="5">
    <location>
        <begin position="34"/>
        <end position="53"/>
    </location>
</feature>
<dbReference type="GO" id="GO:0008234">
    <property type="term" value="F:cysteine-type peptidase activity"/>
    <property type="evidence" value="ECO:0007669"/>
    <property type="project" value="UniProtKB-KW"/>
</dbReference>
<dbReference type="PANTHER" id="PTHR47359:SF3">
    <property type="entry name" value="NLP_P60 DOMAIN-CONTAINING PROTEIN-RELATED"/>
    <property type="match status" value="1"/>
</dbReference>
<dbReference type="Gene3D" id="3.90.1720.10">
    <property type="entry name" value="endopeptidase domain like (from Nostoc punctiforme)"/>
    <property type="match status" value="1"/>
</dbReference>
<dbReference type="GO" id="GO:0006508">
    <property type="term" value="P:proteolysis"/>
    <property type="evidence" value="ECO:0007669"/>
    <property type="project" value="UniProtKB-KW"/>
</dbReference>
<dbReference type="AlphaFoldDB" id="A0A1Q2CR14"/>
<dbReference type="RefSeq" id="WP_226996830.1">
    <property type="nucleotide sequence ID" value="NZ_CP019606.1"/>
</dbReference>
<dbReference type="InterPro" id="IPR051794">
    <property type="entry name" value="PG_Endopeptidase_C40"/>
</dbReference>
<comment type="similarity">
    <text evidence="1">Belongs to the peptidase C40 family.</text>
</comment>
<gene>
    <name evidence="8" type="ORF">BW730_14100</name>
</gene>
<dbReference type="STRING" id="1332264.BW730_14100"/>
<proteinExistence type="inferred from homology"/>
<evidence type="ECO:0000259" key="7">
    <source>
        <dbReference type="PROSITE" id="PS51935"/>
    </source>
</evidence>
<feature type="chain" id="PRO_5038379531" description="NlpC/P60 domain-containing protein" evidence="6">
    <location>
        <begin position="27"/>
        <end position="186"/>
    </location>
</feature>
<keyword evidence="9" id="KW-1185">Reference proteome</keyword>
<evidence type="ECO:0000313" key="9">
    <source>
        <dbReference type="Proteomes" id="UP000188145"/>
    </source>
</evidence>
<evidence type="ECO:0000256" key="4">
    <source>
        <dbReference type="ARBA" id="ARBA00022807"/>
    </source>
</evidence>
<dbReference type="EMBL" id="CP019606">
    <property type="protein sequence ID" value="AQP48470.1"/>
    <property type="molecule type" value="Genomic_DNA"/>
</dbReference>
<dbReference type="InterPro" id="IPR038765">
    <property type="entry name" value="Papain-like_cys_pep_sf"/>
</dbReference>
<evidence type="ECO:0000256" key="5">
    <source>
        <dbReference type="SAM" id="MobiDB-lite"/>
    </source>
</evidence>
<dbReference type="Pfam" id="PF00877">
    <property type="entry name" value="NLPC_P60"/>
    <property type="match status" value="1"/>
</dbReference>
<dbReference type="Proteomes" id="UP000188145">
    <property type="component" value="Chromosome"/>
</dbReference>
<evidence type="ECO:0000256" key="3">
    <source>
        <dbReference type="ARBA" id="ARBA00022801"/>
    </source>
</evidence>
<evidence type="ECO:0000256" key="6">
    <source>
        <dbReference type="SAM" id="SignalP"/>
    </source>
</evidence>
<keyword evidence="4" id="KW-0788">Thiol protease</keyword>
<dbReference type="InterPro" id="IPR000064">
    <property type="entry name" value="NLP_P60_dom"/>
</dbReference>
<keyword evidence="2" id="KW-0645">Protease</keyword>
<protein>
    <recommendedName>
        <fullName evidence="7">NlpC/P60 domain-containing protein</fullName>
    </recommendedName>
</protein>
<reference evidence="9" key="1">
    <citation type="submission" date="2017-02" db="EMBL/GenBank/DDBJ databases">
        <title>Tessaracoccus aquaemaris sp. nov., isolated from the intestine of a Korean rockfish, Sebastes schlegelii, in a marine aquaculture pond.</title>
        <authorList>
            <person name="Tak E.J."/>
            <person name="Bae J.-W."/>
        </authorList>
    </citation>
    <scope>NUCLEOTIDE SEQUENCE [LARGE SCALE GENOMIC DNA]</scope>
    <source>
        <strain evidence="9">NSG39</strain>
    </source>
</reference>
<evidence type="ECO:0000313" key="8">
    <source>
        <dbReference type="EMBL" id="AQP48470.1"/>
    </source>
</evidence>
<keyword evidence="6" id="KW-0732">Signal</keyword>
<dbReference type="PROSITE" id="PS51935">
    <property type="entry name" value="NLPC_P60"/>
    <property type="match status" value="1"/>
</dbReference>
<evidence type="ECO:0000256" key="1">
    <source>
        <dbReference type="ARBA" id="ARBA00007074"/>
    </source>
</evidence>
<sequence>MFKRQVLVILTAFLGVLVGVAPVAEAQADTNYRPPTTTKTAPKPAPKVAAKPAPKAAAKAAPKAAVSSADAKRQKVVAAALSKVGSRYVYGKTGPSSFDCSGLTLYAYRQVGISLPHSSRSQSRVGKRVALNALKPGDLVFYYSPISHVGIYIGNGKVVDAANRRTGVRVTSLKSMPLKAAVRVIN</sequence>